<dbReference type="FunFam" id="2.100.10.30:FF:000001">
    <property type="entry name" value="Jacalin-related lectin 33"/>
    <property type="match status" value="1"/>
</dbReference>
<accession>A0A6D2HVQ1</accession>
<dbReference type="InterPro" id="IPR001229">
    <property type="entry name" value="Jacalin-like_lectin_dom"/>
</dbReference>
<dbReference type="GO" id="GO:0030246">
    <property type="term" value="F:carbohydrate binding"/>
    <property type="evidence" value="ECO:0007669"/>
    <property type="project" value="UniProtKB-KW"/>
</dbReference>
<dbReference type="OrthoDB" id="1022189at2759"/>
<dbReference type="SUPFAM" id="SSF51101">
    <property type="entry name" value="Mannose-binding lectins"/>
    <property type="match status" value="2"/>
</dbReference>
<evidence type="ECO:0000313" key="5">
    <source>
        <dbReference type="EMBL" id="CAA7020339.1"/>
    </source>
</evidence>
<organism evidence="5 6">
    <name type="scientific">Microthlaspi erraticum</name>
    <dbReference type="NCBI Taxonomy" id="1685480"/>
    <lineage>
        <taxon>Eukaryota</taxon>
        <taxon>Viridiplantae</taxon>
        <taxon>Streptophyta</taxon>
        <taxon>Embryophyta</taxon>
        <taxon>Tracheophyta</taxon>
        <taxon>Spermatophyta</taxon>
        <taxon>Magnoliopsida</taxon>
        <taxon>eudicotyledons</taxon>
        <taxon>Gunneridae</taxon>
        <taxon>Pentapetalae</taxon>
        <taxon>rosids</taxon>
        <taxon>malvids</taxon>
        <taxon>Brassicales</taxon>
        <taxon>Brassicaceae</taxon>
        <taxon>Coluteocarpeae</taxon>
        <taxon>Microthlaspi</taxon>
    </lineage>
</organism>
<dbReference type="InterPro" id="IPR033734">
    <property type="entry name" value="Jacalin-like_lectin_dom_plant"/>
</dbReference>
<dbReference type="Proteomes" id="UP000467841">
    <property type="component" value="Unassembled WGS sequence"/>
</dbReference>
<evidence type="ECO:0000256" key="2">
    <source>
        <dbReference type="ARBA" id="ARBA00022734"/>
    </source>
</evidence>
<keyword evidence="6" id="KW-1185">Reference proteome</keyword>
<evidence type="ECO:0000256" key="3">
    <source>
        <dbReference type="SAM" id="MobiDB-lite"/>
    </source>
</evidence>
<name>A0A6D2HVQ1_9BRAS</name>
<protein>
    <recommendedName>
        <fullName evidence="4">Jacalin-type lectin domain-containing protein</fullName>
    </recommendedName>
</protein>
<dbReference type="PANTHER" id="PTHR47293:SF73">
    <property type="entry name" value="JACALIN-RELATED LECTIN 46-RELATED"/>
    <property type="match status" value="1"/>
</dbReference>
<dbReference type="Pfam" id="PF01419">
    <property type="entry name" value="Jacalin"/>
    <property type="match status" value="2"/>
</dbReference>
<comment type="caution">
    <text evidence="5">The sequence shown here is derived from an EMBL/GenBank/DDBJ whole genome shotgun (WGS) entry which is preliminary data.</text>
</comment>
<evidence type="ECO:0000259" key="4">
    <source>
        <dbReference type="PROSITE" id="PS51752"/>
    </source>
</evidence>
<dbReference type="PROSITE" id="PS51752">
    <property type="entry name" value="JACALIN_LECTIN"/>
    <property type="match status" value="2"/>
</dbReference>
<reference evidence="5" key="1">
    <citation type="submission" date="2020-01" db="EMBL/GenBank/DDBJ databases">
        <authorList>
            <person name="Mishra B."/>
        </authorList>
    </citation>
    <scope>NUCLEOTIDE SEQUENCE [LARGE SCALE GENOMIC DNA]</scope>
</reference>
<feature type="region of interest" description="Disordered" evidence="3">
    <location>
        <begin position="1"/>
        <end position="27"/>
    </location>
</feature>
<sequence length="208" mass="23031">MTDQRLEAVGVENANNRNEWDDGSDPDDVTNIYVEGGLQGIQCIKFDYVKTGQPTRSSHGYSREGFTEMFEIDHLKNEHLESVDGYKTYIKGVQALQFRTNLRVSKLIGYAADGEKFTLALDGKKIIGFHGSGRMNVDALGAYFTEILPTRLEPEGGKGGDEWNDGADHVGVTKVNVRCGYEGVQNIRFDYVNKDGHVQEGPLHGSTP</sequence>
<evidence type="ECO:0000256" key="1">
    <source>
        <dbReference type="ARBA" id="ARBA00006568"/>
    </source>
</evidence>
<dbReference type="InterPro" id="IPR036404">
    <property type="entry name" value="Jacalin-like_lectin_dom_sf"/>
</dbReference>
<proteinExistence type="inferred from homology"/>
<feature type="domain" description="Jacalin-type lectin" evidence="4">
    <location>
        <begin position="3"/>
        <end position="146"/>
    </location>
</feature>
<gene>
    <name evidence="5" type="ORF">MERR_LOCUS7574</name>
</gene>
<dbReference type="Gene3D" id="2.100.10.30">
    <property type="entry name" value="Jacalin-like lectin domain"/>
    <property type="match status" value="2"/>
</dbReference>
<evidence type="ECO:0000313" key="6">
    <source>
        <dbReference type="Proteomes" id="UP000467841"/>
    </source>
</evidence>
<keyword evidence="2" id="KW-0430">Lectin</keyword>
<dbReference type="CDD" id="cd09612">
    <property type="entry name" value="Jacalin"/>
    <property type="match status" value="1"/>
</dbReference>
<dbReference type="PANTHER" id="PTHR47293">
    <property type="entry name" value="JACALIN-RELATED LECTIN 3"/>
    <property type="match status" value="1"/>
</dbReference>
<comment type="similarity">
    <text evidence="1">Belongs to the jacalin lectin family.</text>
</comment>
<dbReference type="AlphaFoldDB" id="A0A6D2HVQ1"/>
<dbReference type="EMBL" id="CACVBM020000543">
    <property type="protein sequence ID" value="CAA7020339.1"/>
    <property type="molecule type" value="Genomic_DNA"/>
</dbReference>
<feature type="domain" description="Jacalin-type lectin" evidence="4">
    <location>
        <begin position="149"/>
        <end position="208"/>
    </location>
</feature>
<dbReference type="SMART" id="SM00915">
    <property type="entry name" value="Jacalin"/>
    <property type="match status" value="1"/>
</dbReference>